<dbReference type="InterPro" id="IPR037445">
    <property type="entry name" value="MAGE"/>
</dbReference>
<dbReference type="OrthoDB" id="205198at2759"/>
<feature type="compositionally biased region" description="Polar residues" evidence="1">
    <location>
        <begin position="32"/>
        <end position="42"/>
    </location>
</feature>
<feature type="region of interest" description="Disordered" evidence="1">
    <location>
        <begin position="284"/>
        <end position="306"/>
    </location>
</feature>
<dbReference type="GO" id="GO:0005634">
    <property type="term" value="C:nucleus"/>
    <property type="evidence" value="ECO:0007669"/>
    <property type="project" value="TreeGrafter"/>
</dbReference>
<feature type="region of interest" description="Disordered" evidence="1">
    <location>
        <begin position="239"/>
        <end position="260"/>
    </location>
</feature>
<accession>A0A9Q1IY29</accession>
<feature type="region of interest" description="Disordered" evidence="1">
    <location>
        <begin position="1"/>
        <end position="44"/>
    </location>
</feature>
<dbReference type="FunFam" id="1.10.10.1210:FF:000001">
    <property type="entry name" value="melanoma-associated antigen D1"/>
    <property type="match status" value="1"/>
</dbReference>
<dbReference type="InterPro" id="IPR002190">
    <property type="entry name" value="MHD_dom"/>
</dbReference>
<dbReference type="PANTHER" id="PTHR11736">
    <property type="entry name" value="MELANOMA-ASSOCIATED ANTIGEN MAGE ANTIGEN"/>
    <property type="match status" value="1"/>
</dbReference>
<protein>
    <recommendedName>
        <fullName evidence="2">MAGE domain-containing protein</fullName>
    </recommendedName>
</protein>
<proteinExistence type="predicted"/>
<keyword evidence="4" id="KW-1185">Reference proteome</keyword>
<name>A0A9Q1IY29_SYNKA</name>
<dbReference type="InterPro" id="IPR041898">
    <property type="entry name" value="MAGE_WH1"/>
</dbReference>
<comment type="caution">
    <text evidence="3">The sequence shown here is derived from an EMBL/GenBank/DDBJ whole genome shotgun (WGS) entry which is preliminary data.</text>
</comment>
<sequence length="366" mass="42031">MSQKKRTSSMPTSQNRSFRGSQALDDSGEDYSFTQPTSSQVQRGLERLTPAQVDQKMAEVMQFILIKDQKKIPIKRAEIVKHVLKEHRHIYPKVIDRVTQTFEQVFGLKLLEIDTKNHVYILINKLEPVPADVCSANPKMGLLFVILSVIFMKGGVVKESVVWNTLKKLRVEQGEKHEDFGDVKKLITEEFVRQKNLEYVRIPHTDPPEHEFRWGLRAEKEVSKMKMLQFVSQLHDQDPQSWSQQYKQATAGPSSQRPQNITARHLPCHRTDSVPYMSYRTRADKHSHLTPPPSTRLPGYHTSRTPPSQNPLDIWLLPLPGKHFLVTPPVCSGPSRWNELPTAVRTAETSAIFLRRALKPEVLPLM</sequence>
<dbReference type="InterPro" id="IPR041899">
    <property type="entry name" value="MAGE_WH2"/>
</dbReference>
<dbReference type="SMART" id="SM01373">
    <property type="entry name" value="MAGE"/>
    <property type="match status" value="1"/>
</dbReference>
<dbReference type="Proteomes" id="UP001152622">
    <property type="component" value="Chromosome 5"/>
</dbReference>
<dbReference type="EMBL" id="JAINUF010000005">
    <property type="protein sequence ID" value="KAJ8358771.1"/>
    <property type="molecule type" value="Genomic_DNA"/>
</dbReference>
<dbReference type="PROSITE" id="PS50838">
    <property type="entry name" value="MAGE"/>
    <property type="match status" value="1"/>
</dbReference>
<dbReference type="AlphaFoldDB" id="A0A9Q1IY29"/>
<reference evidence="3" key="1">
    <citation type="journal article" date="2023" name="Science">
        <title>Genome structures resolve the early diversification of teleost fishes.</title>
        <authorList>
            <person name="Parey E."/>
            <person name="Louis A."/>
            <person name="Montfort J."/>
            <person name="Bouchez O."/>
            <person name="Roques C."/>
            <person name="Iampietro C."/>
            <person name="Lluch J."/>
            <person name="Castinel A."/>
            <person name="Donnadieu C."/>
            <person name="Desvignes T."/>
            <person name="Floi Bucao C."/>
            <person name="Jouanno E."/>
            <person name="Wen M."/>
            <person name="Mejri S."/>
            <person name="Dirks R."/>
            <person name="Jansen H."/>
            <person name="Henkel C."/>
            <person name="Chen W.J."/>
            <person name="Zahm M."/>
            <person name="Cabau C."/>
            <person name="Klopp C."/>
            <person name="Thompson A.W."/>
            <person name="Robinson-Rechavi M."/>
            <person name="Braasch I."/>
            <person name="Lecointre G."/>
            <person name="Bobe J."/>
            <person name="Postlethwait J.H."/>
            <person name="Berthelot C."/>
            <person name="Roest Crollius H."/>
            <person name="Guiguen Y."/>
        </authorList>
    </citation>
    <scope>NUCLEOTIDE SEQUENCE</scope>
    <source>
        <strain evidence="3">WJC10195</strain>
    </source>
</reference>
<evidence type="ECO:0000313" key="3">
    <source>
        <dbReference type="EMBL" id="KAJ8358771.1"/>
    </source>
</evidence>
<evidence type="ECO:0000313" key="4">
    <source>
        <dbReference type="Proteomes" id="UP001152622"/>
    </source>
</evidence>
<organism evidence="3 4">
    <name type="scientific">Synaphobranchus kaupii</name>
    <name type="common">Kaup's arrowtooth eel</name>
    <dbReference type="NCBI Taxonomy" id="118154"/>
    <lineage>
        <taxon>Eukaryota</taxon>
        <taxon>Metazoa</taxon>
        <taxon>Chordata</taxon>
        <taxon>Craniata</taxon>
        <taxon>Vertebrata</taxon>
        <taxon>Euteleostomi</taxon>
        <taxon>Actinopterygii</taxon>
        <taxon>Neopterygii</taxon>
        <taxon>Teleostei</taxon>
        <taxon>Anguilliformes</taxon>
        <taxon>Synaphobranchidae</taxon>
        <taxon>Synaphobranchus</taxon>
    </lineage>
</organism>
<dbReference type="Gene3D" id="1.10.10.1210">
    <property type="entry name" value="MAGE homology domain, winged helix WH2 motif"/>
    <property type="match status" value="1"/>
</dbReference>
<evidence type="ECO:0000259" key="2">
    <source>
        <dbReference type="PROSITE" id="PS50838"/>
    </source>
</evidence>
<evidence type="ECO:0000256" key="1">
    <source>
        <dbReference type="SAM" id="MobiDB-lite"/>
    </source>
</evidence>
<feature type="domain" description="MAGE" evidence="2">
    <location>
        <begin position="53"/>
        <end position="249"/>
    </location>
</feature>
<dbReference type="PANTHER" id="PTHR11736:SF14">
    <property type="entry name" value="NSE3 HOMOLOG, SMC5-SMC6 COMPLEX COMPONENT"/>
    <property type="match status" value="1"/>
</dbReference>
<dbReference type="Pfam" id="PF01454">
    <property type="entry name" value="MAGE"/>
    <property type="match status" value="1"/>
</dbReference>
<gene>
    <name evidence="3" type="ORF">SKAU_G00152960</name>
</gene>
<feature type="compositionally biased region" description="Polar residues" evidence="1">
    <location>
        <begin position="8"/>
        <end position="20"/>
    </location>
</feature>
<dbReference type="Gene3D" id="1.10.10.1200">
    <property type="entry name" value="MAGE homology domain, winged helix WH1 motif"/>
    <property type="match status" value="1"/>
</dbReference>